<accession>A0A2K3PYP2</accession>
<evidence type="ECO:0000259" key="5">
    <source>
        <dbReference type="PROSITE" id="PS50102"/>
    </source>
</evidence>
<dbReference type="Proteomes" id="UP000236621">
    <property type="component" value="Unassembled WGS sequence"/>
</dbReference>
<feature type="compositionally biased region" description="Basic and acidic residues" evidence="4">
    <location>
        <begin position="1"/>
        <end position="11"/>
    </location>
</feature>
<feature type="region of interest" description="Disordered" evidence="4">
    <location>
        <begin position="430"/>
        <end position="499"/>
    </location>
</feature>
<feature type="compositionally biased region" description="Gly residues" evidence="4">
    <location>
        <begin position="436"/>
        <end position="460"/>
    </location>
</feature>
<gene>
    <name evidence="6" type="ORF">TCAP_07417</name>
</gene>
<evidence type="ECO:0000256" key="4">
    <source>
        <dbReference type="SAM" id="MobiDB-lite"/>
    </source>
</evidence>
<feature type="compositionally biased region" description="Acidic residues" evidence="4">
    <location>
        <begin position="198"/>
        <end position="209"/>
    </location>
</feature>
<name>A0A2K3PYP2_9HYPO</name>
<feature type="compositionally biased region" description="Gly residues" evidence="4">
    <location>
        <begin position="479"/>
        <end position="490"/>
    </location>
</feature>
<dbReference type="Gene3D" id="3.30.70.330">
    <property type="match status" value="2"/>
</dbReference>
<keyword evidence="7" id="KW-1185">Reference proteome</keyword>
<keyword evidence="1" id="KW-0677">Repeat</keyword>
<protein>
    <submittedName>
        <fullName evidence="6">Nuclear localization sequence-binding protein</fullName>
    </submittedName>
</protein>
<sequence length="499" mass="51442">MAKTKTKESKKAQPSGPIVAKAAAVTKSSKTKTKEVAKSAAKKLAKEEPKKKKKVVEPESSDNSEEEEDSDASESDSDVGDSSDSDSEKKTTKKPVANGKAKAAAAAAGSGSDSDSESEEETVKKPVANGKAKAASADSDSDESDSDSEEEAKPKANGASKAAVADSSDSSDSSDSDEEKPAAKVSDFEASQCNAGVDDSEDDSDDSASEAEGAAPASKKRKAENDIDATPKKAKTDENAQAASTLFAGSLSWGIDDDALYEAFKDFGGLVSARVVTDKLSGRSRGFGYVDFNDSESATKAYEAMQGKELDGRAINLDYANAKPTDANPQARAVDRAKKHGDSISPESDTLFVGNLPFDVDQDSVHQFFSDVREPTSVRLPTDPDSGNLKGFGYVSFASIEDAKHVFQELNGAPIGAGRSSRNVRLDFASARPPREGGGGGGFGGGFGGGRGRGGRGGGRGGDRGRGGRGRGGDRGRGGRGGFSRGGGSSFSGSKISFD</sequence>
<feature type="domain" description="RRM" evidence="5">
    <location>
        <begin position="244"/>
        <end position="322"/>
    </location>
</feature>
<evidence type="ECO:0000313" key="7">
    <source>
        <dbReference type="Proteomes" id="UP000236621"/>
    </source>
</evidence>
<comment type="caution">
    <text evidence="6">The sequence shown here is derived from an EMBL/GenBank/DDBJ whole genome shotgun (WGS) entry which is preliminary data.</text>
</comment>
<dbReference type="OrthoDB" id="439808at2759"/>
<feature type="compositionally biased region" description="Low complexity" evidence="4">
    <location>
        <begin position="100"/>
        <end position="113"/>
    </location>
</feature>
<dbReference type="GO" id="GO:0003723">
    <property type="term" value="F:RNA binding"/>
    <property type="evidence" value="ECO:0007669"/>
    <property type="project" value="UniProtKB-UniRule"/>
</dbReference>
<feature type="compositionally biased region" description="Acidic residues" evidence="4">
    <location>
        <begin position="139"/>
        <end position="150"/>
    </location>
</feature>
<dbReference type="InterPro" id="IPR000504">
    <property type="entry name" value="RRM_dom"/>
</dbReference>
<dbReference type="AlphaFoldDB" id="A0A2K3PYP2"/>
<evidence type="ECO:0000313" key="6">
    <source>
        <dbReference type="EMBL" id="PNY20412.1"/>
    </source>
</evidence>
<evidence type="ECO:0000256" key="1">
    <source>
        <dbReference type="ARBA" id="ARBA00022737"/>
    </source>
</evidence>
<dbReference type="InterPro" id="IPR035979">
    <property type="entry name" value="RBD_domain_sf"/>
</dbReference>
<reference evidence="6 7" key="1">
    <citation type="submission" date="2017-08" db="EMBL/GenBank/DDBJ databases">
        <title>Harnessing the power of phylogenomics to disentangle the directionality and signatures of interkingdom host jumping in the parasitic fungal genus Tolypocladium.</title>
        <authorList>
            <person name="Quandt C.A."/>
            <person name="Patterson W."/>
            <person name="Spatafora J.W."/>
        </authorList>
    </citation>
    <scope>NUCLEOTIDE SEQUENCE [LARGE SCALE GENOMIC DNA]</scope>
    <source>
        <strain evidence="6 7">CBS 113982</strain>
    </source>
</reference>
<feature type="compositionally biased region" description="Low complexity" evidence="4">
    <location>
        <begin position="19"/>
        <end position="28"/>
    </location>
</feature>
<feature type="compositionally biased region" description="Basic and acidic residues" evidence="4">
    <location>
        <begin position="223"/>
        <end position="238"/>
    </location>
</feature>
<dbReference type="STRING" id="45235.A0A2K3PYP2"/>
<evidence type="ECO:0000256" key="2">
    <source>
        <dbReference type="ARBA" id="ARBA00022884"/>
    </source>
</evidence>
<dbReference type="SUPFAM" id="SSF54928">
    <property type="entry name" value="RNA-binding domain, RBD"/>
    <property type="match status" value="2"/>
</dbReference>
<feature type="compositionally biased region" description="Basic and acidic residues" evidence="4">
    <location>
        <begin position="461"/>
        <end position="477"/>
    </location>
</feature>
<feature type="compositionally biased region" description="Acidic residues" evidence="4">
    <location>
        <begin position="59"/>
        <end position="85"/>
    </location>
</feature>
<dbReference type="InterPro" id="IPR012677">
    <property type="entry name" value="Nucleotide-bd_a/b_plait_sf"/>
</dbReference>
<dbReference type="PROSITE" id="PS50102">
    <property type="entry name" value="RRM"/>
    <property type="match status" value="2"/>
</dbReference>
<dbReference type="Pfam" id="PF00076">
    <property type="entry name" value="RRM_1"/>
    <property type="match status" value="2"/>
</dbReference>
<feature type="region of interest" description="Disordered" evidence="4">
    <location>
        <begin position="1"/>
        <end position="240"/>
    </location>
</feature>
<dbReference type="PANTHER" id="PTHR23236:SF119">
    <property type="entry name" value="NUCLEAR RNA-BINDING PROTEIN SART-3"/>
    <property type="match status" value="1"/>
</dbReference>
<dbReference type="EMBL" id="NRSZ01001280">
    <property type="protein sequence ID" value="PNY20412.1"/>
    <property type="molecule type" value="Genomic_DNA"/>
</dbReference>
<dbReference type="SMART" id="SM00360">
    <property type="entry name" value="RRM"/>
    <property type="match status" value="2"/>
</dbReference>
<evidence type="ECO:0000256" key="3">
    <source>
        <dbReference type="PROSITE-ProRule" id="PRU00176"/>
    </source>
</evidence>
<proteinExistence type="predicted"/>
<keyword evidence="2 3" id="KW-0694">RNA-binding</keyword>
<dbReference type="PANTHER" id="PTHR23236">
    <property type="entry name" value="EUKARYOTIC TRANSLATION INITIATION FACTOR 4B/4H"/>
    <property type="match status" value="1"/>
</dbReference>
<feature type="domain" description="RRM" evidence="5">
    <location>
        <begin position="349"/>
        <end position="431"/>
    </location>
</feature>
<organism evidence="6 7">
    <name type="scientific">Tolypocladium capitatum</name>
    <dbReference type="NCBI Taxonomy" id="45235"/>
    <lineage>
        <taxon>Eukaryota</taxon>
        <taxon>Fungi</taxon>
        <taxon>Dikarya</taxon>
        <taxon>Ascomycota</taxon>
        <taxon>Pezizomycotina</taxon>
        <taxon>Sordariomycetes</taxon>
        <taxon>Hypocreomycetidae</taxon>
        <taxon>Hypocreales</taxon>
        <taxon>Ophiocordycipitaceae</taxon>
        <taxon>Tolypocladium</taxon>
    </lineage>
</organism>